<dbReference type="AlphaFoldDB" id="A0A6H5H0I4"/>
<dbReference type="EMBL" id="CADCXU010021253">
    <property type="protein sequence ID" value="CAB0008986.1"/>
    <property type="molecule type" value="Genomic_DNA"/>
</dbReference>
<protein>
    <recommendedName>
        <fullName evidence="7">Rab-GAP TBC domain-containing protein</fullName>
    </recommendedName>
</protein>
<dbReference type="SUPFAM" id="SSF50729">
    <property type="entry name" value="PH domain-like"/>
    <property type="match status" value="1"/>
</dbReference>
<feature type="domain" description="PID" evidence="3">
    <location>
        <begin position="92"/>
        <end position="195"/>
    </location>
</feature>
<evidence type="ECO:0000313" key="5">
    <source>
        <dbReference type="EMBL" id="CAB0008986.1"/>
    </source>
</evidence>
<dbReference type="InterPro" id="IPR000195">
    <property type="entry name" value="Rab-GAP-TBC_dom"/>
</dbReference>
<gene>
    <name evidence="5" type="ORF">NTEN_LOCUS14182</name>
</gene>
<dbReference type="InterPro" id="IPR035969">
    <property type="entry name" value="Rab-GAP_TBC_sf"/>
</dbReference>
<dbReference type="PANTHER" id="PTHR47219:SF9">
    <property type="entry name" value="GTPASE ACTIVATING PROTEIN AND CENTROSOME-ASSOCIATED, ISOFORM B"/>
    <property type="match status" value="1"/>
</dbReference>
<evidence type="ECO:0000256" key="2">
    <source>
        <dbReference type="SAM" id="MobiDB-lite"/>
    </source>
</evidence>
<dbReference type="Proteomes" id="UP000479000">
    <property type="component" value="Unassembled WGS sequence"/>
</dbReference>
<dbReference type="Pfam" id="PF12473">
    <property type="entry name" value="DUF3694"/>
    <property type="match status" value="1"/>
</dbReference>
<dbReference type="CDD" id="cd01211">
    <property type="entry name" value="PTB_Rab6GAP"/>
    <property type="match status" value="1"/>
</dbReference>
<dbReference type="PROSITE" id="PS50086">
    <property type="entry name" value="TBC_RABGAP"/>
    <property type="match status" value="1"/>
</dbReference>
<dbReference type="PANTHER" id="PTHR47219">
    <property type="entry name" value="RAB GTPASE-ACTIVATING PROTEIN 1-LIKE"/>
    <property type="match status" value="1"/>
</dbReference>
<sequence length="527" mass="59193">MITEDVVDSALSDVAENESKKRPSKIQSQDRQSVSKSLTGKSAIEAGSILGSPEDDVNALNEVQMASPQNTSDDDIEEICDILQDCTIFNGVTYLGTVTVNAPKSETEIQRNMVDLNEQIVEGIKVSVSIPSCSDGSVVMYDGGTNTVMKKYEVCRITFYAHGKPESNEAACFAFTWTHGDSIESSIFQCHVFRCDIPEAGGFCATPRDRDSFKIRSNVEKQICLTVTQLASESQKKLEVKRCFGVLIAPGRHVKHSDMQLLDMVLLGSDKGDSAGFTISGQWNPKDKAFLLLNSETPREEKIPLTVAVDLVVRGITEPVRLLVETHVKVFPKNERFWYFSRKTSLVQPFFLHLKEESNCEAVILRDINRTFTAHEFFKESGGGGQDALFRLSKAYAAHDTEVGYCQGLSYLAATLLLHMPEEQAFCVLLKIMYDYGLRELYKDGFDCLYLRLYQLNRLMEVSSWIDLDAESKGMDSSDYMLHHFVNKHLCVRLRSFAKMAIAPSIRKLFSNFLNWSVDLSKTYHTV</sequence>
<dbReference type="FunFam" id="1.10.8.270:FF:000001">
    <property type="entry name" value="TBC1 domain family member 1"/>
    <property type="match status" value="1"/>
</dbReference>
<evidence type="ECO:0008006" key="7">
    <source>
        <dbReference type="Google" id="ProtNLM"/>
    </source>
</evidence>
<dbReference type="GO" id="GO:0031267">
    <property type="term" value="F:small GTPase binding"/>
    <property type="evidence" value="ECO:0007669"/>
    <property type="project" value="TreeGrafter"/>
</dbReference>
<name>A0A6H5H0I4_9HEMI</name>
<evidence type="ECO:0000256" key="1">
    <source>
        <dbReference type="ARBA" id="ARBA00022468"/>
    </source>
</evidence>
<evidence type="ECO:0000313" key="6">
    <source>
        <dbReference type="Proteomes" id="UP000479000"/>
    </source>
</evidence>
<keyword evidence="1" id="KW-0343">GTPase activation</keyword>
<dbReference type="InterPro" id="IPR006020">
    <property type="entry name" value="PTB/PI_dom"/>
</dbReference>
<feature type="compositionally biased region" description="Polar residues" evidence="2">
    <location>
        <begin position="25"/>
        <end position="40"/>
    </location>
</feature>
<dbReference type="OrthoDB" id="295078at2759"/>
<dbReference type="SUPFAM" id="SSF47923">
    <property type="entry name" value="Ypt/Rab-GAP domain of gyp1p"/>
    <property type="match status" value="1"/>
</dbReference>
<dbReference type="SMART" id="SM00164">
    <property type="entry name" value="TBC"/>
    <property type="match status" value="1"/>
</dbReference>
<reference evidence="5 6" key="1">
    <citation type="submission" date="2020-02" db="EMBL/GenBank/DDBJ databases">
        <authorList>
            <person name="Ferguson B K."/>
        </authorList>
    </citation>
    <scope>NUCLEOTIDE SEQUENCE [LARGE SCALE GENOMIC DNA]</scope>
</reference>
<dbReference type="InterPro" id="IPR050302">
    <property type="entry name" value="Rab_GAP_TBC_domain"/>
</dbReference>
<evidence type="ECO:0000259" key="4">
    <source>
        <dbReference type="PROSITE" id="PS50086"/>
    </source>
</evidence>
<feature type="region of interest" description="Disordered" evidence="2">
    <location>
        <begin position="1"/>
        <end position="40"/>
    </location>
</feature>
<evidence type="ECO:0000259" key="3">
    <source>
        <dbReference type="PROSITE" id="PS01179"/>
    </source>
</evidence>
<dbReference type="InterPro" id="IPR022164">
    <property type="entry name" value="Kinesin-like"/>
</dbReference>
<dbReference type="PROSITE" id="PS01179">
    <property type="entry name" value="PID"/>
    <property type="match status" value="1"/>
</dbReference>
<dbReference type="Gene3D" id="2.30.29.30">
    <property type="entry name" value="Pleckstrin-homology domain (PH domain)/Phosphotyrosine-binding domain (PTB)"/>
    <property type="match status" value="1"/>
</dbReference>
<feature type="domain" description="Rab-GAP TBC" evidence="4">
    <location>
        <begin position="338"/>
        <end position="527"/>
    </location>
</feature>
<keyword evidence="6" id="KW-1185">Reference proteome</keyword>
<dbReference type="InterPro" id="IPR011993">
    <property type="entry name" value="PH-like_dom_sf"/>
</dbReference>
<proteinExistence type="predicted"/>
<dbReference type="Pfam" id="PF00566">
    <property type="entry name" value="RabGAP-TBC"/>
    <property type="match status" value="1"/>
</dbReference>
<organism evidence="5 6">
    <name type="scientific">Nesidiocoris tenuis</name>
    <dbReference type="NCBI Taxonomy" id="355587"/>
    <lineage>
        <taxon>Eukaryota</taxon>
        <taxon>Metazoa</taxon>
        <taxon>Ecdysozoa</taxon>
        <taxon>Arthropoda</taxon>
        <taxon>Hexapoda</taxon>
        <taxon>Insecta</taxon>
        <taxon>Pterygota</taxon>
        <taxon>Neoptera</taxon>
        <taxon>Paraneoptera</taxon>
        <taxon>Hemiptera</taxon>
        <taxon>Heteroptera</taxon>
        <taxon>Panheteroptera</taxon>
        <taxon>Cimicomorpha</taxon>
        <taxon>Miridae</taxon>
        <taxon>Dicyphina</taxon>
        <taxon>Nesidiocoris</taxon>
    </lineage>
</organism>
<dbReference type="GO" id="GO:0005096">
    <property type="term" value="F:GTPase activator activity"/>
    <property type="evidence" value="ECO:0007669"/>
    <property type="project" value="UniProtKB-KW"/>
</dbReference>
<accession>A0A6H5H0I4</accession>
<dbReference type="Gene3D" id="1.10.8.270">
    <property type="entry name" value="putative rabgap domain of human tbc1 domain family member 14 like domains"/>
    <property type="match status" value="1"/>
</dbReference>